<keyword evidence="6" id="KW-1185">Reference proteome</keyword>
<dbReference type="Proteomes" id="UP000694864">
    <property type="component" value="Chromosome 20"/>
</dbReference>
<evidence type="ECO:0000256" key="4">
    <source>
        <dbReference type="SAM" id="MobiDB-lite"/>
    </source>
</evidence>
<evidence type="ECO:0000256" key="3">
    <source>
        <dbReference type="ARBA" id="ARBA00022833"/>
    </source>
</evidence>
<evidence type="ECO:0000259" key="5">
    <source>
        <dbReference type="PROSITE" id="PS51523"/>
    </source>
</evidence>
<dbReference type="PROSITE" id="PS51523">
    <property type="entry name" value="ZF_HD_DIMER"/>
    <property type="match status" value="1"/>
</dbReference>
<feature type="domain" description="ZF-HD dimerization-type" evidence="5">
    <location>
        <begin position="66"/>
        <end position="114"/>
    </location>
</feature>
<dbReference type="GeneID" id="104772740"/>
<dbReference type="InterPro" id="IPR006456">
    <property type="entry name" value="ZF_HD_homeobox_Cys/His_dimer"/>
</dbReference>
<feature type="compositionally biased region" description="Basic residues" evidence="4">
    <location>
        <begin position="37"/>
        <end position="48"/>
    </location>
</feature>
<dbReference type="RefSeq" id="XP_010495622.1">
    <property type="nucleotide sequence ID" value="XM_010497320.1"/>
</dbReference>
<protein>
    <submittedName>
        <fullName evidence="7">Zinc-finger homeodomain protein 13-like</fullName>
    </submittedName>
</protein>
<gene>
    <name evidence="7" type="primary">LOC104772740</name>
</gene>
<reference evidence="6" key="1">
    <citation type="journal article" date="2014" name="Nat. Commun.">
        <title>The emerging biofuel crop Camelina sativa retains a highly undifferentiated hexaploid genome structure.</title>
        <authorList>
            <person name="Kagale S."/>
            <person name="Koh C."/>
            <person name="Nixon J."/>
            <person name="Bollina V."/>
            <person name="Clarke W.E."/>
            <person name="Tuteja R."/>
            <person name="Spillane C."/>
            <person name="Robinson S.J."/>
            <person name="Links M.G."/>
            <person name="Clarke C."/>
            <person name="Higgins E.E."/>
            <person name="Huebert T."/>
            <person name="Sharpe A.G."/>
            <person name="Parkin I.A."/>
        </authorList>
    </citation>
    <scope>NUCLEOTIDE SEQUENCE [LARGE SCALE GENOMIC DNA]</scope>
    <source>
        <strain evidence="6">cv. DH55</strain>
    </source>
</reference>
<evidence type="ECO:0000256" key="2">
    <source>
        <dbReference type="ARBA" id="ARBA00022771"/>
    </source>
</evidence>
<evidence type="ECO:0000313" key="6">
    <source>
        <dbReference type="Proteomes" id="UP000694864"/>
    </source>
</evidence>
<dbReference type="Pfam" id="PF04770">
    <property type="entry name" value="ZF-HD_dimer"/>
    <property type="match status" value="1"/>
</dbReference>
<feature type="region of interest" description="Disordered" evidence="4">
    <location>
        <begin position="1"/>
        <end position="51"/>
    </location>
</feature>
<dbReference type="NCBIfam" id="TIGR01566">
    <property type="entry name" value="ZF_HD_prot_N"/>
    <property type="match status" value="1"/>
</dbReference>
<feature type="compositionally biased region" description="Basic and acidic residues" evidence="4">
    <location>
        <begin position="21"/>
        <end position="30"/>
    </location>
</feature>
<keyword evidence="2" id="KW-0863">Zinc-finger</keyword>
<evidence type="ECO:0000313" key="7">
    <source>
        <dbReference type="RefSeq" id="XP_010495622.1"/>
    </source>
</evidence>
<evidence type="ECO:0000256" key="1">
    <source>
        <dbReference type="ARBA" id="ARBA00022723"/>
    </source>
</evidence>
<reference evidence="7" key="2">
    <citation type="submission" date="2025-08" db="UniProtKB">
        <authorList>
            <consortium name="RefSeq"/>
        </authorList>
    </citation>
    <scope>IDENTIFICATION</scope>
    <source>
        <tissue evidence="7">Leaf</tissue>
    </source>
</reference>
<keyword evidence="3" id="KW-0862">Zinc</keyword>
<dbReference type="PANTHER" id="PTHR31948">
    <property type="entry name" value="ZINC-FINGER HOMEODOMAIN PROTEIN 2"/>
    <property type="match status" value="1"/>
</dbReference>
<proteinExistence type="predicted"/>
<keyword evidence="1" id="KW-0479">Metal-binding</keyword>
<sequence>MDEIKPKEEEKLKRRRNVKPICRETGDHVHYPQPTTRKPKSKPTRTHHAPPPILESIFKVTHKPHYGECRKNHAADIGTTAYDGCGEFVTATEEEDQSLNCAACGCHRNFHREELITDNGVAETVLEVLKISTNF</sequence>
<accession>A0ABM0Y518</accession>
<name>A0ABM0Y518_CAMSA</name>
<dbReference type="PANTHER" id="PTHR31948:SF154">
    <property type="entry name" value="ZINC-FINGER HOMEODOMAIN PROTEIN 13"/>
    <property type="match status" value="1"/>
</dbReference>
<feature type="compositionally biased region" description="Basic and acidic residues" evidence="4">
    <location>
        <begin position="1"/>
        <end position="12"/>
    </location>
</feature>
<organism evidence="6 7">
    <name type="scientific">Camelina sativa</name>
    <name type="common">False flax</name>
    <name type="synonym">Myagrum sativum</name>
    <dbReference type="NCBI Taxonomy" id="90675"/>
    <lineage>
        <taxon>Eukaryota</taxon>
        <taxon>Viridiplantae</taxon>
        <taxon>Streptophyta</taxon>
        <taxon>Embryophyta</taxon>
        <taxon>Tracheophyta</taxon>
        <taxon>Spermatophyta</taxon>
        <taxon>Magnoliopsida</taxon>
        <taxon>eudicotyledons</taxon>
        <taxon>Gunneridae</taxon>
        <taxon>Pentapetalae</taxon>
        <taxon>rosids</taxon>
        <taxon>malvids</taxon>
        <taxon>Brassicales</taxon>
        <taxon>Brassicaceae</taxon>
        <taxon>Camelineae</taxon>
        <taxon>Camelina</taxon>
    </lineage>
</organism>